<reference evidence="1 2" key="1">
    <citation type="submission" date="2018-01" db="EMBL/GenBank/DDBJ databases">
        <authorList>
            <person name="Clerissi C."/>
        </authorList>
    </citation>
    <scope>NUCLEOTIDE SEQUENCE [LARGE SCALE GENOMIC DNA]</scope>
    <source>
        <strain evidence="1">Cupriavidus taiwanensis STM 6160</strain>
    </source>
</reference>
<dbReference type="EMBL" id="LT984806">
    <property type="protein sequence ID" value="SPD48547.1"/>
    <property type="molecule type" value="Genomic_DNA"/>
</dbReference>
<dbReference type="Proteomes" id="UP000255168">
    <property type="component" value="Chromosome I"/>
</dbReference>
<evidence type="ECO:0000313" key="2">
    <source>
        <dbReference type="Proteomes" id="UP000255168"/>
    </source>
</evidence>
<name>A0A375HDZ8_9BURK</name>
<evidence type="ECO:0000313" key="1">
    <source>
        <dbReference type="EMBL" id="SPD48547.1"/>
    </source>
</evidence>
<dbReference type="AlphaFoldDB" id="A0A375HDZ8"/>
<organism evidence="1 2">
    <name type="scientific">Cupriavidus neocaledonicus</name>
    <dbReference type="NCBI Taxonomy" id="1040979"/>
    <lineage>
        <taxon>Bacteria</taxon>
        <taxon>Pseudomonadati</taxon>
        <taxon>Pseudomonadota</taxon>
        <taxon>Betaproteobacteria</taxon>
        <taxon>Burkholderiales</taxon>
        <taxon>Burkholderiaceae</taxon>
        <taxon>Cupriavidus</taxon>
    </lineage>
</organism>
<accession>A0A375HDZ8</accession>
<protein>
    <submittedName>
        <fullName evidence="1">Uncharacterized protein</fullName>
    </submittedName>
</protein>
<proteinExistence type="predicted"/>
<gene>
    <name evidence="1" type="ORF">CBM2607_20541</name>
</gene>
<sequence length="63" mass="6680">MRGEGEHPARAGSGGFGAPKTVGSAWCLPTTCNRCPWTSSESPCRPCFPSSCWGWSTAPSMRC</sequence>